<proteinExistence type="predicted"/>
<accession>A0A6L5XVI9</accession>
<dbReference type="Pfam" id="PF06935">
    <property type="entry name" value="DUF1284"/>
    <property type="match status" value="1"/>
</dbReference>
<dbReference type="Proteomes" id="UP000482209">
    <property type="component" value="Unassembled WGS sequence"/>
</dbReference>
<organism evidence="1 2">
    <name type="scientific">Velocimicrobium porci</name>
    <dbReference type="NCBI Taxonomy" id="2606634"/>
    <lineage>
        <taxon>Bacteria</taxon>
        <taxon>Bacillati</taxon>
        <taxon>Bacillota</taxon>
        <taxon>Clostridia</taxon>
        <taxon>Lachnospirales</taxon>
        <taxon>Lachnospiraceae</taxon>
        <taxon>Velocimicrobium</taxon>
    </lineage>
</organism>
<dbReference type="EMBL" id="VUMT01000001">
    <property type="protein sequence ID" value="MSS62388.1"/>
    <property type="molecule type" value="Genomic_DNA"/>
</dbReference>
<evidence type="ECO:0000313" key="2">
    <source>
        <dbReference type="Proteomes" id="UP000482209"/>
    </source>
</evidence>
<gene>
    <name evidence="1" type="ORF">FYJ58_00575</name>
</gene>
<dbReference type="AlphaFoldDB" id="A0A6L5XVI9"/>
<keyword evidence="2" id="KW-1185">Reference proteome</keyword>
<dbReference type="InterPro" id="IPR009702">
    <property type="entry name" value="DUF1284"/>
</dbReference>
<comment type="caution">
    <text evidence="1">The sequence shown here is derived from an EMBL/GenBank/DDBJ whole genome shotgun (WGS) entry which is preliminary data.</text>
</comment>
<reference evidence="1 2" key="1">
    <citation type="submission" date="2019-08" db="EMBL/GenBank/DDBJ databases">
        <title>In-depth cultivation of the pig gut microbiome towards novel bacterial diversity and tailored functional studies.</title>
        <authorList>
            <person name="Wylensek D."/>
            <person name="Hitch T.C.A."/>
            <person name="Clavel T."/>
        </authorList>
    </citation>
    <scope>NUCLEOTIDE SEQUENCE [LARGE SCALE GENOMIC DNA]</scope>
    <source>
        <strain evidence="1 2">WCA-693-APC-MOT-I</strain>
    </source>
</reference>
<protein>
    <submittedName>
        <fullName evidence="1">DUF1284 domain-containing protein</fullName>
    </submittedName>
</protein>
<evidence type="ECO:0000313" key="1">
    <source>
        <dbReference type="EMBL" id="MSS62388.1"/>
    </source>
</evidence>
<sequence>MKIRGHHLLCMQLFKGEGYNDKFTEGMKSVIQKTRASGTEVEIITKADVICKNCPNCIGENQCRLGTKDVDAKDKNVIEALSLQGKTYSYNELRELLRKKMDEATFDRICGTCRWYKAGLCSYQAFLDSFI</sequence>
<dbReference type="RefSeq" id="WP_154515672.1">
    <property type="nucleotide sequence ID" value="NZ_VUMT01000001.1"/>
</dbReference>
<name>A0A6L5XVI9_9FIRM</name>